<dbReference type="RefSeq" id="WP_237054006.1">
    <property type="nucleotide sequence ID" value="NZ_JAKJPO010000003.1"/>
</dbReference>
<dbReference type="Proteomes" id="UP001430796">
    <property type="component" value="Unassembled WGS sequence"/>
</dbReference>
<name>A0ABS9HTP8_9GAMM</name>
<organism evidence="2 3">
    <name type="scientific">Marilutibacter chinensis</name>
    <dbReference type="NCBI Taxonomy" id="2912247"/>
    <lineage>
        <taxon>Bacteria</taxon>
        <taxon>Pseudomonadati</taxon>
        <taxon>Pseudomonadota</taxon>
        <taxon>Gammaproteobacteria</taxon>
        <taxon>Lysobacterales</taxon>
        <taxon>Lysobacteraceae</taxon>
        <taxon>Marilutibacter</taxon>
    </lineage>
</organism>
<protein>
    <submittedName>
        <fullName evidence="2">DUF3106 domain-containing protein</fullName>
    </submittedName>
</protein>
<feature type="signal peptide" evidence="1">
    <location>
        <begin position="1"/>
        <end position="32"/>
    </location>
</feature>
<dbReference type="InterPro" id="IPR021455">
    <property type="entry name" value="DUF3106"/>
</dbReference>
<keyword evidence="1" id="KW-0732">Signal</keyword>
<reference evidence="2 3" key="3">
    <citation type="submission" date="2022-01" db="EMBL/GenBank/DDBJ databases">
        <authorList>
            <person name="Zhou L.Y."/>
        </authorList>
    </citation>
    <scope>NUCLEOTIDE SEQUENCE [LARGE SCALE GENOMIC DNA]</scope>
    <source>
        <strain evidence="2 3">TLK-CK17</strain>
    </source>
</reference>
<keyword evidence="3" id="KW-1185">Reference proteome</keyword>
<evidence type="ECO:0000256" key="1">
    <source>
        <dbReference type="SAM" id="SignalP"/>
    </source>
</evidence>
<reference evidence="3" key="2">
    <citation type="submission" date="2022-01" db="EMBL/GenBank/DDBJ databases">
        <title>Lysobacter chinensis sp. nov., a bacterium isolated from cow dung compost.</title>
        <authorList>
            <person name="Zhou L.Y."/>
        </authorList>
    </citation>
    <scope>NUCLEOTIDE SEQUENCE [LARGE SCALE GENOMIC DNA]</scope>
    <source>
        <strain evidence="3">TLK-CK17</strain>
    </source>
</reference>
<feature type="chain" id="PRO_5047214010" evidence="1">
    <location>
        <begin position="33"/>
        <end position="257"/>
    </location>
</feature>
<accession>A0ABS9HTP8</accession>
<proteinExistence type="predicted"/>
<dbReference type="EMBL" id="JAKJPO010000003">
    <property type="protein sequence ID" value="MCF7221584.1"/>
    <property type="molecule type" value="Genomic_DNA"/>
</dbReference>
<sequence>MRCDRRISTRPTRAATALATLALAVASAMAMATPPSPSPMPTAVAEHVEGAESGHPDTATTAVAPVSLDALPEPLARLLPQMPEPDAMRLRRRATRWQAWPPQAHAAFAERAAAWDALTWEQRARRREAWQAWQALPDEQRERVRGIADGFAQRPKAEQDDLRMRFAALPQEQRRGWLLGPMLGADYPALHPLLAQLPAEQQRPLLDVLRSMTAAQRRQLGVLVQRTPPQARDALRLELIATPADRRQQWLWDRLGR</sequence>
<dbReference type="Pfam" id="PF11304">
    <property type="entry name" value="DUF3106"/>
    <property type="match status" value="1"/>
</dbReference>
<comment type="caution">
    <text evidence="2">The sequence shown here is derived from an EMBL/GenBank/DDBJ whole genome shotgun (WGS) entry which is preliminary data.</text>
</comment>
<evidence type="ECO:0000313" key="3">
    <source>
        <dbReference type="Proteomes" id="UP001430796"/>
    </source>
</evidence>
<evidence type="ECO:0000313" key="2">
    <source>
        <dbReference type="EMBL" id="MCF7221584.1"/>
    </source>
</evidence>
<gene>
    <name evidence="2" type="ORF">L3V18_07245</name>
</gene>
<reference evidence="2 3" key="1">
    <citation type="submission" date="2022-01" db="EMBL/GenBank/DDBJ databases">
        <title>Lysobacter chinensis sp. nov., a bacterium isolated from cow dung compost.</title>
        <authorList>
            <person name="Liu Y."/>
        </authorList>
    </citation>
    <scope>NUCLEOTIDE SEQUENCE [LARGE SCALE GENOMIC DNA]</scope>
    <source>
        <strain evidence="2 3">TLK-CK17</strain>
    </source>
</reference>